<evidence type="ECO:0000256" key="12">
    <source>
        <dbReference type="ARBA" id="ARBA00023163"/>
    </source>
</evidence>
<gene>
    <name evidence="19" type="primary">PIAS3</name>
</gene>
<evidence type="ECO:0000259" key="17">
    <source>
        <dbReference type="PROSITE" id="PS51466"/>
    </source>
</evidence>
<keyword evidence="11" id="KW-0805">Transcription regulation</keyword>
<dbReference type="GO" id="GO:0008270">
    <property type="term" value="F:zinc ion binding"/>
    <property type="evidence" value="ECO:0007669"/>
    <property type="project" value="UniProtKB-KW"/>
</dbReference>
<keyword evidence="9" id="KW-0862">Zinc</keyword>
<dbReference type="Proteomes" id="UP000515156">
    <property type="component" value="Chromosome 14"/>
</dbReference>
<dbReference type="FunCoup" id="A0A6P7X2B9">
    <property type="interactions" value="2307"/>
</dbReference>
<dbReference type="GO" id="GO:0006357">
    <property type="term" value="P:regulation of transcription by RNA polymerase II"/>
    <property type="evidence" value="ECO:0007669"/>
    <property type="project" value="TreeGrafter"/>
</dbReference>
<dbReference type="GeneID" id="115458450"/>
<proteinExistence type="inferred from homology"/>
<comment type="similarity">
    <text evidence="3">Belongs to the PIAS family.</text>
</comment>
<evidence type="ECO:0000256" key="5">
    <source>
        <dbReference type="ARBA" id="ARBA00022679"/>
    </source>
</evidence>
<feature type="domain" description="PINIT" evidence="17">
    <location>
        <begin position="131"/>
        <end position="296"/>
    </location>
</feature>
<accession>A0A6P7X2B9</accession>
<dbReference type="InParanoid" id="A0A6P7X2B9"/>
<evidence type="ECO:0000256" key="6">
    <source>
        <dbReference type="ARBA" id="ARBA00022723"/>
    </source>
</evidence>
<evidence type="ECO:0000256" key="10">
    <source>
        <dbReference type="ARBA" id="ARBA00022843"/>
    </source>
</evidence>
<feature type="domain" description="SAP" evidence="15">
    <location>
        <begin position="11"/>
        <end position="45"/>
    </location>
</feature>
<evidence type="ECO:0000256" key="4">
    <source>
        <dbReference type="ARBA" id="ARBA00022499"/>
    </source>
</evidence>
<keyword evidence="5" id="KW-0808">Transferase</keyword>
<keyword evidence="18" id="KW-1185">Reference proteome</keyword>
<dbReference type="GO" id="GO:0061665">
    <property type="term" value="F:SUMO ligase activity"/>
    <property type="evidence" value="ECO:0007669"/>
    <property type="project" value="TreeGrafter"/>
</dbReference>
<dbReference type="PROSITE" id="PS50800">
    <property type="entry name" value="SAP"/>
    <property type="match status" value="1"/>
</dbReference>
<keyword evidence="19" id="KW-0436">Ligase</keyword>
<dbReference type="InterPro" id="IPR003034">
    <property type="entry name" value="SAP_dom"/>
</dbReference>
<dbReference type="GO" id="GO:0003712">
    <property type="term" value="F:transcription coregulator activity"/>
    <property type="evidence" value="ECO:0007669"/>
    <property type="project" value="TreeGrafter"/>
</dbReference>
<evidence type="ECO:0000313" key="19">
    <source>
        <dbReference type="RefSeq" id="XP_030044279.1"/>
    </source>
</evidence>
<keyword evidence="10" id="KW-0832">Ubl conjugation</keyword>
<evidence type="ECO:0000256" key="1">
    <source>
        <dbReference type="ARBA" id="ARBA00004324"/>
    </source>
</evidence>
<evidence type="ECO:0000256" key="2">
    <source>
        <dbReference type="ARBA" id="ARBA00004718"/>
    </source>
</evidence>
<evidence type="ECO:0000256" key="13">
    <source>
        <dbReference type="ARBA" id="ARBA00023242"/>
    </source>
</evidence>
<dbReference type="SUPFAM" id="SSF68906">
    <property type="entry name" value="SAP domain"/>
    <property type="match status" value="1"/>
</dbReference>
<evidence type="ECO:0000256" key="14">
    <source>
        <dbReference type="PROSITE-ProRule" id="PRU00452"/>
    </source>
</evidence>
<evidence type="ECO:0000256" key="11">
    <source>
        <dbReference type="ARBA" id="ARBA00023015"/>
    </source>
</evidence>
<comment type="pathway">
    <text evidence="2">Protein modification; protein sumoylation.</text>
</comment>
<dbReference type="UniPathway" id="UPA00886"/>
<dbReference type="Gene3D" id="3.30.40.10">
    <property type="entry name" value="Zinc/RING finger domain, C3HC4 (zinc finger)"/>
    <property type="match status" value="1"/>
</dbReference>
<keyword evidence="7 14" id="KW-0863">Zinc-finger</keyword>
<evidence type="ECO:0000259" key="16">
    <source>
        <dbReference type="PROSITE" id="PS51044"/>
    </source>
</evidence>
<dbReference type="GO" id="GO:0016925">
    <property type="term" value="P:protein sumoylation"/>
    <property type="evidence" value="ECO:0007669"/>
    <property type="project" value="UniProtKB-UniPathway"/>
</dbReference>
<dbReference type="InterPro" id="IPR038654">
    <property type="entry name" value="PINIT_sf"/>
</dbReference>
<dbReference type="PANTHER" id="PTHR10782">
    <property type="entry name" value="ZINC FINGER MIZ DOMAIN-CONTAINING PROTEIN"/>
    <property type="match status" value="1"/>
</dbReference>
<evidence type="ECO:0000256" key="9">
    <source>
        <dbReference type="ARBA" id="ARBA00022833"/>
    </source>
</evidence>
<name>A0A6P7X2B9_9AMPH</name>
<reference evidence="19" key="1">
    <citation type="submission" date="2025-08" db="UniProtKB">
        <authorList>
            <consortium name="RefSeq"/>
        </authorList>
    </citation>
    <scope>IDENTIFICATION</scope>
</reference>
<feature type="domain" description="SP-RING-type" evidence="16">
    <location>
        <begin position="328"/>
        <end position="409"/>
    </location>
</feature>
<dbReference type="InterPro" id="IPR023321">
    <property type="entry name" value="PINIT"/>
</dbReference>
<keyword evidence="6" id="KW-0479">Metal-binding</keyword>
<dbReference type="FunFam" id="3.30.40.10:FF:000003">
    <property type="entry name" value="E3 SUMO-protein ligase PIAS2 isoform X1"/>
    <property type="match status" value="1"/>
</dbReference>
<dbReference type="InterPro" id="IPR004181">
    <property type="entry name" value="Znf_MIZ"/>
</dbReference>
<dbReference type="CTD" id="10401"/>
<dbReference type="PROSITE" id="PS51044">
    <property type="entry name" value="ZF_SP_RING"/>
    <property type="match status" value="1"/>
</dbReference>
<evidence type="ECO:0000256" key="8">
    <source>
        <dbReference type="ARBA" id="ARBA00022786"/>
    </source>
</evidence>
<dbReference type="Gene3D" id="2.60.120.780">
    <property type="entry name" value="PINIT domain"/>
    <property type="match status" value="1"/>
</dbReference>
<evidence type="ECO:0000313" key="18">
    <source>
        <dbReference type="Proteomes" id="UP000515156"/>
    </source>
</evidence>
<comment type="subcellular location">
    <subcellularLocation>
        <location evidence="1">Nucleus speckle</location>
    </subcellularLocation>
</comment>
<dbReference type="AlphaFoldDB" id="A0A6P7X2B9"/>
<dbReference type="Pfam" id="PF14324">
    <property type="entry name" value="PINIT"/>
    <property type="match status" value="1"/>
</dbReference>
<dbReference type="PROSITE" id="PS51466">
    <property type="entry name" value="PINIT"/>
    <property type="match status" value="1"/>
</dbReference>
<evidence type="ECO:0000256" key="7">
    <source>
        <dbReference type="ARBA" id="ARBA00022771"/>
    </source>
</evidence>
<dbReference type="GO" id="GO:0016874">
    <property type="term" value="F:ligase activity"/>
    <property type="evidence" value="ECO:0007669"/>
    <property type="project" value="UniProtKB-KW"/>
</dbReference>
<keyword evidence="4" id="KW-1017">Isopeptide bond</keyword>
<dbReference type="PANTHER" id="PTHR10782:SF10">
    <property type="entry name" value="E3 SUMO-PROTEIN LIGASE PIAS3"/>
    <property type="match status" value="1"/>
</dbReference>
<dbReference type="Gene3D" id="1.10.720.30">
    <property type="entry name" value="SAP domain"/>
    <property type="match status" value="1"/>
</dbReference>
<dbReference type="FunFam" id="1.10.720.30:FF:000001">
    <property type="entry name" value="E3 SUMO-protein ligase PIAS2 isoform 1"/>
    <property type="match status" value="1"/>
</dbReference>
<protein>
    <submittedName>
        <fullName evidence="19">E3 SUMO-protein ligase PIAS3 isoform X1</fullName>
    </submittedName>
</protein>
<evidence type="ECO:0000259" key="15">
    <source>
        <dbReference type="PROSITE" id="PS50800"/>
    </source>
</evidence>
<keyword evidence="12" id="KW-0804">Transcription</keyword>
<evidence type="ECO:0000256" key="3">
    <source>
        <dbReference type="ARBA" id="ARBA00005383"/>
    </source>
</evidence>
<dbReference type="GO" id="GO:0000785">
    <property type="term" value="C:chromatin"/>
    <property type="evidence" value="ECO:0007669"/>
    <property type="project" value="TreeGrafter"/>
</dbReference>
<dbReference type="GO" id="GO:0016607">
    <property type="term" value="C:nuclear speck"/>
    <property type="evidence" value="ECO:0007669"/>
    <property type="project" value="UniProtKB-SubCell"/>
</dbReference>
<dbReference type="FunFam" id="2.60.120.780:FF:000001">
    <property type="entry name" value="E3 SUMO-protein ligase PIAS2 isoform X1"/>
    <property type="match status" value="1"/>
</dbReference>
<keyword evidence="8" id="KW-0833">Ubl conjugation pathway</keyword>
<dbReference type="KEGG" id="muo:115458450"/>
<keyword evidence="13" id="KW-0539">Nucleus</keyword>
<dbReference type="InterPro" id="IPR036361">
    <property type="entry name" value="SAP_dom_sf"/>
</dbReference>
<dbReference type="InterPro" id="IPR013083">
    <property type="entry name" value="Znf_RING/FYVE/PHD"/>
</dbReference>
<dbReference type="OrthoDB" id="10263264at2759"/>
<dbReference type="Pfam" id="PF02891">
    <property type="entry name" value="zf-MIZ"/>
    <property type="match status" value="1"/>
</dbReference>
<organism evidence="18 19">
    <name type="scientific">Microcaecilia unicolor</name>
    <dbReference type="NCBI Taxonomy" id="1415580"/>
    <lineage>
        <taxon>Eukaryota</taxon>
        <taxon>Metazoa</taxon>
        <taxon>Chordata</taxon>
        <taxon>Craniata</taxon>
        <taxon>Vertebrata</taxon>
        <taxon>Euteleostomi</taxon>
        <taxon>Amphibia</taxon>
        <taxon>Gymnophiona</taxon>
        <taxon>Siphonopidae</taxon>
        <taxon>Microcaecilia</taxon>
    </lineage>
</organism>
<dbReference type="RefSeq" id="XP_030044279.1">
    <property type="nucleotide sequence ID" value="XM_030188419.1"/>
</dbReference>
<sequence>MAEAAELKHMVMSFRVSELQVLLGFAGRNKCGRKHELLSKALLLLRSGNSPLVQMKIKELYRRRFPRKMLTPSDLPMVHIQAGALPSTAALSQRAAAVCHLSYDTSAASISSAVLPPMPILGPKHETDLQHLPTLIHPVHPDVKMKRLPFYDIYDELIKPTTLASTSNQRFEEAHFTFALTPQQVQQILTSREILPGAKCDYTVQVQLRFCLCETSCPQEDYFPPNLFVKVNGKLCPLPNYLPPTKNGAEPKRPSRPINISPLIRLSSTVPNTIVVNWSSEFGRNYSLSVYLVKQLTSVTLLQKLRAKGIRNPDHSRALIKEKLTADPDSEIATTSLRVSLMCPLGKMRLTVPCRAVTCTHLQCFDAALYLQMNEKKATWTCPVCDKKAPYDNLIIDGLFTEILNSCTDCDEIQFMEDGSWCPMKPKREMQDIYHPSGYSSIEASNLYTLNSDTKQTPDGKKRVEVIDLTLESSSDEEQPPSKKQCLVTTTAISTTTGPKGMLSIDLQPSSVLRSPHLTTISNDYLSSLPIPEYHPSYQLPSDIQGLDLFSFLQNDNQQHYSPSVITSLDEQDPLSHFFQYRSTPTHYMNPLAPLMGASHSASSPANSRISSIVSTTSIRDSNAHSGAISSSTTTTTAALPGCRSDIISLD</sequence>